<organism evidence="2">
    <name type="scientific">Graphocephala atropunctata</name>
    <dbReference type="NCBI Taxonomy" id="36148"/>
    <lineage>
        <taxon>Eukaryota</taxon>
        <taxon>Metazoa</taxon>
        <taxon>Ecdysozoa</taxon>
        <taxon>Arthropoda</taxon>
        <taxon>Hexapoda</taxon>
        <taxon>Insecta</taxon>
        <taxon>Pterygota</taxon>
        <taxon>Neoptera</taxon>
        <taxon>Paraneoptera</taxon>
        <taxon>Hemiptera</taxon>
        <taxon>Auchenorrhyncha</taxon>
        <taxon>Membracoidea</taxon>
        <taxon>Cicadellidae</taxon>
        <taxon>Cicadellinae</taxon>
        <taxon>Cicadellini</taxon>
        <taxon>Graphocephala</taxon>
    </lineage>
</organism>
<name>A0A1B6LE38_9HEMI</name>
<gene>
    <name evidence="2" type="ORF">g.1155</name>
</gene>
<dbReference type="Gene3D" id="3.40.220.10">
    <property type="entry name" value="Leucine Aminopeptidase, subunit E, domain 1"/>
    <property type="match status" value="1"/>
</dbReference>
<dbReference type="AlphaFoldDB" id="A0A1B6LE38"/>
<protein>
    <submittedName>
        <fullName evidence="2">Uncharacterized protein</fullName>
    </submittedName>
</protein>
<dbReference type="EMBL" id="GEBQ01018012">
    <property type="protein sequence ID" value="JAT21965.1"/>
    <property type="molecule type" value="Transcribed_RNA"/>
</dbReference>
<proteinExistence type="predicted"/>
<feature type="region of interest" description="Disordered" evidence="1">
    <location>
        <begin position="200"/>
        <end position="224"/>
    </location>
</feature>
<evidence type="ECO:0000256" key="1">
    <source>
        <dbReference type="SAM" id="MobiDB-lite"/>
    </source>
</evidence>
<reference evidence="2" key="1">
    <citation type="submission" date="2015-11" db="EMBL/GenBank/DDBJ databases">
        <title>De novo transcriptome assembly of four potential Pierce s Disease insect vectors from Arizona vineyards.</title>
        <authorList>
            <person name="Tassone E.E."/>
        </authorList>
    </citation>
    <scope>NUCLEOTIDE SEQUENCE</scope>
</reference>
<evidence type="ECO:0000313" key="2">
    <source>
        <dbReference type="EMBL" id="JAT21965.1"/>
    </source>
</evidence>
<feature type="non-terminal residue" evidence="2">
    <location>
        <position position="1"/>
    </location>
</feature>
<dbReference type="InterPro" id="IPR043472">
    <property type="entry name" value="Macro_dom-like"/>
</dbReference>
<sequence>GKPQVSDKISKNLTFQSSAGGVAVFSLITKSKYFEKPTISDYNLSFQQLSKAFKTRKFEELLCSPMGCVRDQIPLNVFAHNIVRFQRSTGATVKVVAHNEINNTTLKNGLTYNDFTEQLRSSIKTAEINLPLAILSPTSKEENHSSILQLQKTCSPASNSSLSSTASEVRVSLTPSSELQHLVDLPLTPMQQRDTDNLTQLLPSTTHPATDPKTPQQVSPVFLV</sequence>
<accession>A0A1B6LE38</accession>